<dbReference type="AlphaFoldDB" id="A0A0G0C7V4"/>
<name>A0A0G0C7V4_9BACT</name>
<dbReference type="PATRIC" id="fig|1619097.3.peg.133"/>
<dbReference type="InterPro" id="IPR003615">
    <property type="entry name" value="HNH_nuc"/>
</dbReference>
<accession>A0A0G0C7V4</accession>
<evidence type="ECO:0000313" key="3">
    <source>
        <dbReference type="Proteomes" id="UP000034816"/>
    </source>
</evidence>
<dbReference type="Pfam" id="PF13392">
    <property type="entry name" value="HNH_3"/>
    <property type="match status" value="1"/>
</dbReference>
<reference evidence="2 3" key="1">
    <citation type="journal article" date="2015" name="Nature">
        <title>rRNA introns, odd ribosomes, and small enigmatic genomes across a large radiation of phyla.</title>
        <authorList>
            <person name="Brown C.T."/>
            <person name="Hug L.A."/>
            <person name="Thomas B.C."/>
            <person name="Sharon I."/>
            <person name="Castelle C.J."/>
            <person name="Singh A."/>
            <person name="Wilkins M.J."/>
            <person name="Williams K.H."/>
            <person name="Banfield J.F."/>
        </authorList>
    </citation>
    <scope>NUCLEOTIDE SEQUENCE [LARGE SCALE GENOMIC DNA]</scope>
</reference>
<dbReference type="Proteomes" id="UP000034816">
    <property type="component" value="Unassembled WGS sequence"/>
</dbReference>
<dbReference type="GO" id="GO:0004519">
    <property type="term" value="F:endonuclease activity"/>
    <property type="evidence" value="ECO:0007669"/>
    <property type="project" value="InterPro"/>
</dbReference>
<evidence type="ECO:0000313" key="2">
    <source>
        <dbReference type="EMBL" id="KKP77809.1"/>
    </source>
</evidence>
<dbReference type="EMBL" id="LBQH01000010">
    <property type="protein sequence ID" value="KKP77809.1"/>
    <property type="molecule type" value="Genomic_DNA"/>
</dbReference>
<dbReference type="SUPFAM" id="SSF54060">
    <property type="entry name" value="His-Me finger endonucleases"/>
    <property type="match status" value="1"/>
</dbReference>
<feature type="domain" description="HNH nuclease" evidence="1">
    <location>
        <begin position="61"/>
        <end position="105"/>
    </location>
</feature>
<proteinExistence type="predicted"/>
<evidence type="ECO:0000259" key="1">
    <source>
        <dbReference type="Pfam" id="PF13392"/>
    </source>
</evidence>
<comment type="caution">
    <text evidence="2">The sequence shown here is derived from an EMBL/GenBank/DDBJ whole genome shotgun (WGS) entry which is preliminary data.</text>
</comment>
<gene>
    <name evidence="2" type="ORF">UR73_C0010G0003</name>
</gene>
<dbReference type="Gene3D" id="3.90.75.10">
    <property type="entry name" value="Homing Intron 3 (I-ppo) Encoded Endonuclease, Chain A"/>
    <property type="match status" value="1"/>
</dbReference>
<sequence length="229" mass="26807">MIEVFDIINKDIENFKIRFWKLVDLKDKSDSDCWNWLSIKDKDGYGKIKIRIEKGKFKRFGAHRISYMIHNGKIEGDLCVLHSCDNPTCVNPNHLRLGTHQDNARDKKIRNRQPHPKGILHGGAKINVNDVIRIRSLYKNKNIKLISIAEEFNLTISTITNIATGKDWSHIPGKVKGRYRKINFEIAEEIRKLYATKQYTRKFLANKFNMTVTTITNVINNKEWLRKKT</sequence>
<protein>
    <recommendedName>
        <fullName evidence="1">HNH nuclease domain-containing protein</fullName>
    </recommendedName>
</protein>
<dbReference type="InterPro" id="IPR044925">
    <property type="entry name" value="His-Me_finger_sf"/>
</dbReference>
<organism evidence="2 3">
    <name type="scientific">candidate division WS6 bacterium GW2011_GWF1_35_23</name>
    <dbReference type="NCBI Taxonomy" id="1619097"/>
    <lineage>
        <taxon>Bacteria</taxon>
        <taxon>Candidatus Dojkabacteria</taxon>
    </lineage>
</organism>
<dbReference type="InterPro" id="IPR044930">
    <property type="entry name" value="Homing_endonuclease_His-Me"/>
</dbReference>